<dbReference type="GO" id="GO:0005829">
    <property type="term" value="C:cytosol"/>
    <property type="evidence" value="ECO:0007669"/>
    <property type="project" value="TreeGrafter"/>
</dbReference>
<dbReference type="STRING" id="936154.STP_0461"/>
<sequence>MNYKDYIWDLGGTLLDNYETSTTAFLKTLEQFNLSASHDAVFSKLKESTATAIATFAPYEPRFLHFYKLNEAQALAKPAWKSGAEELLKNVVADGGRNFLVSHRDKQVVYLLAHANLLQYFTEVVTSENGFKRKPDPESIYYLKNKYEITNALVIGDREIDKQAGQAAGLSTLLVQENQSLLEIVN</sequence>
<dbReference type="InterPro" id="IPR023214">
    <property type="entry name" value="HAD_sf"/>
</dbReference>
<dbReference type="SUPFAM" id="SSF56784">
    <property type="entry name" value="HAD-like"/>
    <property type="match status" value="1"/>
</dbReference>
<dbReference type="AlphaFoldDB" id="A0A0E2URR6"/>
<dbReference type="RefSeq" id="WP_003104906.1">
    <property type="nucleotide sequence ID" value="NZ_BAWT01000007.1"/>
</dbReference>
<reference evidence="2 3" key="1">
    <citation type="submission" date="2016-06" db="EMBL/GenBank/DDBJ databases">
        <authorList>
            <person name="Haines A.N."/>
            <person name="Council K.R."/>
        </authorList>
    </citation>
    <scope>NUCLEOTIDE SEQUENCE [LARGE SCALE GENOMIC DNA]</scope>
    <source>
        <strain evidence="2 3">SP158-29</strain>
    </source>
</reference>
<dbReference type="PANTHER" id="PTHR43434">
    <property type="entry name" value="PHOSPHOGLYCOLATE PHOSPHATASE"/>
    <property type="match status" value="1"/>
</dbReference>
<dbReference type="InterPro" id="IPR041492">
    <property type="entry name" value="HAD_2"/>
</dbReference>
<dbReference type="InterPro" id="IPR023198">
    <property type="entry name" value="PGP-like_dom2"/>
</dbReference>
<dbReference type="InterPro" id="IPR006439">
    <property type="entry name" value="HAD-SF_hydro_IA"/>
</dbReference>
<evidence type="ECO:0000313" key="2">
    <source>
        <dbReference type="EMBL" id="PCH12101.1"/>
    </source>
</evidence>
<gene>
    <name evidence="2" type="ORF">A9Y57_00816</name>
    <name evidence="1" type="ORF">P7G31_01455</name>
</gene>
<organism evidence="2 3">
    <name type="scientific">Streptococcus parauberis</name>
    <dbReference type="NCBI Taxonomy" id="1348"/>
    <lineage>
        <taxon>Bacteria</taxon>
        <taxon>Bacillati</taxon>
        <taxon>Bacillota</taxon>
        <taxon>Bacilli</taxon>
        <taxon>Lactobacillales</taxon>
        <taxon>Streptococcaceae</taxon>
        <taxon>Streptococcus</taxon>
    </lineage>
</organism>
<dbReference type="SFLD" id="SFLDG01129">
    <property type="entry name" value="C1.5:_HAD__Beta-PGM__Phosphata"/>
    <property type="match status" value="1"/>
</dbReference>
<dbReference type="eggNOG" id="COG0546">
    <property type="taxonomic scope" value="Bacteria"/>
</dbReference>
<dbReference type="InterPro" id="IPR036412">
    <property type="entry name" value="HAD-like_sf"/>
</dbReference>
<comment type="caution">
    <text evidence="2">The sequence shown here is derived from an EMBL/GenBank/DDBJ whole genome shotgun (WGS) entry which is preliminary data.</text>
</comment>
<dbReference type="Proteomes" id="UP001180515">
    <property type="component" value="Unassembled WGS sequence"/>
</dbReference>
<dbReference type="EMBL" id="JARQAG010000001">
    <property type="protein sequence ID" value="MDT2730917.1"/>
    <property type="molecule type" value="Genomic_DNA"/>
</dbReference>
<dbReference type="NCBIfam" id="TIGR01549">
    <property type="entry name" value="HAD-SF-IA-v1"/>
    <property type="match status" value="1"/>
</dbReference>
<dbReference type="Gene3D" id="1.10.150.240">
    <property type="entry name" value="Putative phosphatase, domain 2"/>
    <property type="match status" value="1"/>
</dbReference>
<proteinExistence type="predicted"/>
<dbReference type="Pfam" id="PF13419">
    <property type="entry name" value="HAD_2"/>
    <property type="match status" value="1"/>
</dbReference>
<dbReference type="PANTHER" id="PTHR43434:SF25">
    <property type="entry name" value="PHOSPHOGLYCOLATE PHOSPHATASE"/>
    <property type="match status" value="1"/>
</dbReference>
<dbReference type="GO" id="GO:0008967">
    <property type="term" value="F:phosphoglycolate phosphatase activity"/>
    <property type="evidence" value="ECO:0007669"/>
    <property type="project" value="TreeGrafter"/>
</dbReference>
<keyword evidence="1" id="KW-0378">Hydrolase</keyword>
<dbReference type="SFLD" id="SFLDS00003">
    <property type="entry name" value="Haloacid_Dehalogenase"/>
    <property type="match status" value="1"/>
</dbReference>
<dbReference type="GO" id="GO:0006281">
    <property type="term" value="P:DNA repair"/>
    <property type="evidence" value="ECO:0007669"/>
    <property type="project" value="TreeGrafter"/>
</dbReference>
<name>A0A0E2URR6_9STRE</name>
<accession>A0A0E2URR6</accession>
<reference evidence="1" key="2">
    <citation type="submission" date="2023-03" db="EMBL/GenBank/DDBJ databases">
        <authorList>
            <person name="Shen W."/>
            <person name="Cai J."/>
        </authorList>
    </citation>
    <scope>NUCLEOTIDE SEQUENCE</scope>
    <source>
        <strain evidence="1">P82-2</strain>
    </source>
</reference>
<dbReference type="InterPro" id="IPR050155">
    <property type="entry name" value="HAD-like_hydrolase_sf"/>
</dbReference>
<dbReference type="Gene3D" id="3.40.50.1000">
    <property type="entry name" value="HAD superfamily/HAD-like"/>
    <property type="match status" value="1"/>
</dbReference>
<evidence type="ECO:0000313" key="1">
    <source>
        <dbReference type="EMBL" id="MDT2730917.1"/>
    </source>
</evidence>
<evidence type="ECO:0000313" key="3">
    <source>
        <dbReference type="Proteomes" id="UP000217465"/>
    </source>
</evidence>
<dbReference type="EMBL" id="NSGR01000008">
    <property type="protein sequence ID" value="PCH12101.1"/>
    <property type="molecule type" value="Genomic_DNA"/>
</dbReference>
<dbReference type="Proteomes" id="UP000217465">
    <property type="component" value="Unassembled WGS sequence"/>
</dbReference>
<dbReference type="GeneID" id="61419912"/>
<protein>
    <submittedName>
        <fullName evidence="2">Fructose-1-P/6-phosphogluconate phosphatase</fullName>
    </submittedName>
    <submittedName>
        <fullName evidence="1">HAD-IA family hydrolase</fullName>
    </submittedName>
</protein>